<dbReference type="SMART" id="SM00298">
    <property type="entry name" value="CHROMO"/>
    <property type="match status" value="1"/>
</dbReference>
<dbReference type="EMBL" id="JH597958">
    <property type="status" value="NOT_ANNOTATED_CDS"/>
    <property type="molecule type" value="Genomic_DNA"/>
</dbReference>
<dbReference type="InterPro" id="IPR023780">
    <property type="entry name" value="Chromo_domain"/>
</dbReference>
<reference evidence="3" key="1">
    <citation type="journal article" date="2010" name="Science">
        <title>Signatures of adaptation to obligate biotrophy in the Hyaloperonospora arabidopsidis genome.</title>
        <authorList>
            <person name="Baxter L."/>
            <person name="Tripathy S."/>
            <person name="Ishaque N."/>
            <person name="Boot N."/>
            <person name="Cabral A."/>
            <person name="Kemen E."/>
            <person name="Thines M."/>
            <person name="Ah-Fong A."/>
            <person name="Anderson R."/>
            <person name="Badejoko W."/>
            <person name="Bittner-Eddy P."/>
            <person name="Boore J.L."/>
            <person name="Chibucos M.C."/>
            <person name="Coates M."/>
            <person name="Dehal P."/>
            <person name="Delehaunty K."/>
            <person name="Dong S."/>
            <person name="Downton P."/>
            <person name="Dumas B."/>
            <person name="Fabro G."/>
            <person name="Fronick C."/>
            <person name="Fuerstenberg S.I."/>
            <person name="Fulton L."/>
            <person name="Gaulin E."/>
            <person name="Govers F."/>
            <person name="Hughes L."/>
            <person name="Humphray S."/>
            <person name="Jiang R.H."/>
            <person name="Judelson H."/>
            <person name="Kamoun S."/>
            <person name="Kyung K."/>
            <person name="Meijer H."/>
            <person name="Minx P."/>
            <person name="Morris P."/>
            <person name="Nelson J."/>
            <person name="Phuntumart V."/>
            <person name="Qutob D."/>
            <person name="Rehmany A."/>
            <person name="Rougon-Cardoso A."/>
            <person name="Ryden P."/>
            <person name="Torto-Alalibo T."/>
            <person name="Studholme D."/>
            <person name="Wang Y."/>
            <person name="Win J."/>
            <person name="Wood J."/>
            <person name="Clifton S.W."/>
            <person name="Rogers J."/>
            <person name="Van den Ackerveken G."/>
            <person name="Jones J.D."/>
            <person name="McDowell J.M."/>
            <person name="Beynon J."/>
            <person name="Tyler B.M."/>
        </authorList>
    </citation>
    <scope>NUCLEOTIDE SEQUENCE [LARGE SCALE GENOMIC DNA]</scope>
    <source>
        <strain evidence="3">Emoy2</strain>
    </source>
</reference>
<dbReference type="AlphaFoldDB" id="M4BUZ2"/>
<proteinExistence type="predicted"/>
<dbReference type="Pfam" id="PF00385">
    <property type="entry name" value="Chromo"/>
    <property type="match status" value="1"/>
</dbReference>
<keyword evidence="3" id="KW-1185">Reference proteome</keyword>
<dbReference type="PROSITE" id="PS50013">
    <property type="entry name" value="CHROMO_2"/>
    <property type="match status" value="1"/>
</dbReference>
<sequence length="233" mass="26174">MRTRSSCLGGCVCILRFLSFVSARTISTRFLSWAIKVAKLKNLLEVLLIPSHLFNLTLQRRHLAAKPQPLRHDWPDASARSPIGKMQTPIGRPVGEGVIMVPTPPKIAVPASLARRDYADLECADRDEQPPPSTPTRYLELIFPALPQPLVESHGGQRFQVERILNSRGVKGQQTSYLVRWRDYPPSHDSWKARAQLMIGVEGLVRQYNEIHPIDQKGHRKTRALGAGRAIVN</sequence>
<reference evidence="2" key="2">
    <citation type="submission" date="2015-06" db="UniProtKB">
        <authorList>
            <consortium name="EnsemblProtists"/>
        </authorList>
    </citation>
    <scope>IDENTIFICATION</scope>
    <source>
        <strain evidence="2">Emoy2</strain>
    </source>
</reference>
<dbReference type="CDD" id="cd00024">
    <property type="entry name" value="CD_CSD"/>
    <property type="match status" value="1"/>
</dbReference>
<feature type="domain" description="Chromo" evidence="1">
    <location>
        <begin position="159"/>
        <end position="220"/>
    </location>
</feature>
<dbReference type="Gene3D" id="2.40.50.40">
    <property type="match status" value="1"/>
</dbReference>
<accession>M4BUZ2</accession>
<dbReference type="EnsemblProtists" id="HpaT810332">
    <property type="protein sequence ID" value="HpaP810332"/>
    <property type="gene ID" value="HpaG810332"/>
</dbReference>
<organism evidence="2 3">
    <name type="scientific">Hyaloperonospora arabidopsidis (strain Emoy2)</name>
    <name type="common">Downy mildew agent</name>
    <name type="synonym">Peronospora arabidopsidis</name>
    <dbReference type="NCBI Taxonomy" id="559515"/>
    <lineage>
        <taxon>Eukaryota</taxon>
        <taxon>Sar</taxon>
        <taxon>Stramenopiles</taxon>
        <taxon>Oomycota</taxon>
        <taxon>Peronosporomycetes</taxon>
        <taxon>Peronosporales</taxon>
        <taxon>Peronosporaceae</taxon>
        <taxon>Hyaloperonospora</taxon>
    </lineage>
</organism>
<evidence type="ECO:0000259" key="1">
    <source>
        <dbReference type="PROSITE" id="PS50013"/>
    </source>
</evidence>
<protein>
    <recommendedName>
        <fullName evidence="1">Chromo domain-containing protein</fullName>
    </recommendedName>
</protein>
<dbReference type="VEuPathDB" id="FungiDB:HpaG810332"/>
<dbReference type="HOGENOM" id="CLU_1191844_0_0_1"/>
<evidence type="ECO:0000313" key="2">
    <source>
        <dbReference type="EnsemblProtists" id="HpaP810332"/>
    </source>
</evidence>
<dbReference type="InParanoid" id="M4BUZ2"/>
<dbReference type="Proteomes" id="UP000011713">
    <property type="component" value="Unassembled WGS sequence"/>
</dbReference>
<dbReference type="InterPro" id="IPR000953">
    <property type="entry name" value="Chromo/chromo_shadow_dom"/>
</dbReference>
<evidence type="ECO:0000313" key="3">
    <source>
        <dbReference type="Proteomes" id="UP000011713"/>
    </source>
</evidence>
<name>M4BUZ2_HYAAE</name>
<dbReference type="InterPro" id="IPR016197">
    <property type="entry name" value="Chromo-like_dom_sf"/>
</dbReference>
<dbReference type="SUPFAM" id="SSF54160">
    <property type="entry name" value="Chromo domain-like"/>
    <property type="match status" value="1"/>
</dbReference>